<sequence length="554" mass="62234">MSLYINELSGIDETSATGSQESPFKTAAYALFTAREQSEEPKLFTFKQDSENGDGYVPITPSALKKARKGCDGLKKKLVKQQELEKRKQEQQEAENQKKLASLNITIEEDPSLPPAQRMKVEKTYSAAGQRVKVSGWIHRIRNNKSLVFVVLRDGTGYLQAVLPGDLARAHQTSTLTLETSITLYGTITKLPEGKTAPGGVELTVDYYEIVGLAPSGEDSFTNKIAEGADPSLLLDQRHLALRGETLSAVMKVRAAFLKAVRAFYDKFGFTEVTPPCMVQTQVEGGSTLFKLDYYGEEAYLTQSSQLYLETLLASLGDVYCIQESFRAERSHTRRHLSEYTHIEAEMCFLDFDEFLTHIESLITNVVQAVVDDPIAGPLVKQLNPDFKVPQMPFMRLEYKDAIKWLNEHDIKNEEGEDFKFGDDIAEAAERKMTDTIGVPILLTRFPVEIKSFYMKRCADDPSVTESVDVLMPTVGEITGGSMRIDDTKELMEGFAREGINTDAYYWFIDQRKYGTCPHGGYGIGTERILAWLCDRFTVRDCSLYPRFSGRCKP</sequence>
<feature type="coiled-coil region" evidence="12">
    <location>
        <begin position="74"/>
        <end position="104"/>
    </location>
</feature>
<dbReference type="PANTHER" id="PTHR22594">
    <property type="entry name" value="ASPARTYL/LYSYL-TRNA SYNTHETASE"/>
    <property type="match status" value="1"/>
</dbReference>
<comment type="catalytic activity">
    <reaction evidence="11">
        <text>tRNA(Asn) + L-asparagine + ATP = L-asparaginyl-tRNA(Asn) + AMP + diphosphate + H(+)</text>
        <dbReference type="Rhea" id="RHEA:11180"/>
        <dbReference type="Rhea" id="RHEA-COMP:9659"/>
        <dbReference type="Rhea" id="RHEA-COMP:9674"/>
        <dbReference type="ChEBI" id="CHEBI:15378"/>
        <dbReference type="ChEBI" id="CHEBI:30616"/>
        <dbReference type="ChEBI" id="CHEBI:33019"/>
        <dbReference type="ChEBI" id="CHEBI:58048"/>
        <dbReference type="ChEBI" id="CHEBI:78442"/>
        <dbReference type="ChEBI" id="CHEBI:78515"/>
        <dbReference type="ChEBI" id="CHEBI:456215"/>
        <dbReference type="EC" id="6.1.1.22"/>
    </reaction>
</comment>
<keyword evidence="7" id="KW-0067">ATP-binding</keyword>
<keyword evidence="6" id="KW-0547">Nucleotide-binding</keyword>
<dbReference type="AlphaFoldDB" id="A0A1G4MFD6"/>
<dbReference type="GO" id="GO:0006421">
    <property type="term" value="P:asparaginyl-tRNA aminoacylation"/>
    <property type="evidence" value="ECO:0007669"/>
    <property type="project" value="InterPro"/>
</dbReference>
<dbReference type="FunFam" id="3.30.930.10:FF:000040">
    <property type="entry name" value="Asparagine--tRNA ligase, cytoplasmic"/>
    <property type="match status" value="1"/>
</dbReference>
<evidence type="ECO:0000256" key="5">
    <source>
        <dbReference type="ARBA" id="ARBA00022598"/>
    </source>
</evidence>
<evidence type="ECO:0000256" key="4">
    <source>
        <dbReference type="ARBA" id="ARBA00022490"/>
    </source>
</evidence>
<protein>
    <recommendedName>
        <fullName evidence="3">asparagine--tRNA ligase</fullName>
        <ecNumber evidence="3">6.1.1.22</ecNumber>
    </recommendedName>
    <alternativeName>
        <fullName evidence="10">Asparaginyl-tRNA synthetase</fullName>
    </alternativeName>
</protein>
<proteinExistence type="inferred from homology"/>
<dbReference type="GO" id="GO:0003676">
    <property type="term" value="F:nucleic acid binding"/>
    <property type="evidence" value="ECO:0007669"/>
    <property type="project" value="InterPro"/>
</dbReference>
<evidence type="ECO:0000256" key="10">
    <source>
        <dbReference type="ARBA" id="ARBA00029886"/>
    </source>
</evidence>
<dbReference type="InterPro" id="IPR004522">
    <property type="entry name" value="Asn-tRNA-ligase"/>
</dbReference>
<comment type="subcellular location">
    <subcellularLocation>
        <location evidence="1">Cytoplasm</location>
    </subcellularLocation>
</comment>
<dbReference type="Gene3D" id="2.40.50.140">
    <property type="entry name" value="Nucleic acid-binding proteins"/>
    <property type="match status" value="1"/>
</dbReference>
<evidence type="ECO:0000256" key="1">
    <source>
        <dbReference type="ARBA" id="ARBA00004496"/>
    </source>
</evidence>
<dbReference type="CDD" id="cd00776">
    <property type="entry name" value="AsxRS_core"/>
    <property type="match status" value="1"/>
</dbReference>
<dbReference type="Proteomes" id="UP000190831">
    <property type="component" value="Chromosome F"/>
</dbReference>
<dbReference type="Gene3D" id="3.30.930.10">
    <property type="entry name" value="Bira Bifunctional Protein, Domain 2"/>
    <property type="match status" value="1"/>
</dbReference>
<evidence type="ECO:0000256" key="7">
    <source>
        <dbReference type="ARBA" id="ARBA00022840"/>
    </source>
</evidence>
<evidence type="ECO:0000313" key="14">
    <source>
        <dbReference type="EMBL" id="SCW02622.1"/>
    </source>
</evidence>
<comment type="similarity">
    <text evidence="2">Belongs to the class-II aminoacyl-tRNA synthetase family.</text>
</comment>
<dbReference type="InterPro" id="IPR045864">
    <property type="entry name" value="aa-tRNA-synth_II/BPL/LPL"/>
</dbReference>
<gene>
    <name evidence="14" type="ORF">LAFE_0F10660G</name>
</gene>
<evidence type="ECO:0000313" key="15">
    <source>
        <dbReference type="Proteomes" id="UP000190831"/>
    </source>
</evidence>
<dbReference type="PRINTS" id="PR01042">
    <property type="entry name" value="TRNASYNTHASP"/>
</dbReference>
<dbReference type="Gene3D" id="3.30.1910.20">
    <property type="entry name" value="asparaginyl-tRNA synthetase, N-terminal domain"/>
    <property type="match status" value="1"/>
</dbReference>
<dbReference type="NCBIfam" id="TIGR00457">
    <property type="entry name" value="asnS"/>
    <property type="match status" value="1"/>
</dbReference>
<dbReference type="STRING" id="4955.A0A1G4MFD6"/>
<dbReference type="EC" id="6.1.1.22" evidence="3"/>
<keyword evidence="5" id="KW-0436">Ligase</keyword>
<dbReference type="GO" id="GO:0005524">
    <property type="term" value="F:ATP binding"/>
    <property type="evidence" value="ECO:0007669"/>
    <property type="project" value="UniProtKB-KW"/>
</dbReference>
<dbReference type="GO" id="GO:0005737">
    <property type="term" value="C:cytoplasm"/>
    <property type="evidence" value="ECO:0007669"/>
    <property type="project" value="UniProtKB-SubCell"/>
</dbReference>
<evidence type="ECO:0000256" key="12">
    <source>
        <dbReference type="SAM" id="Coils"/>
    </source>
</evidence>
<dbReference type="InterPro" id="IPR002312">
    <property type="entry name" value="Asp/Asn-tRNA-synth_IIb"/>
</dbReference>
<dbReference type="SUPFAM" id="SSF55681">
    <property type="entry name" value="Class II aaRS and biotin synthetases"/>
    <property type="match status" value="1"/>
</dbReference>
<evidence type="ECO:0000256" key="2">
    <source>
        <dbReference type="ARBA" id="ARBA00008226"/>
    </source>
</evidence>
<dbReference type="OrthoDB" id="1931232at2759"/>
<evidence type="ECO:0000256" key="3">
    <source>
        <dbReference type="ARBA" id="ARBA00012816"/>
    </source>
</evidence>
<dbReference type="Pfam" id="PF01336">
    <property type="entry name" value="tRNA_anti-codon"/>
    <property type="match status" value="1"/>
</dbReference>
<evidence type="ECO:0000256" key="6">
    <source>
        <dbReference type="ARBA" id="ARBA00022741"/>
    </source>
</evidence>
<dbReference type="InterPro" id="IPR004364">
    <property type="entry name" value="Aa-tRNA-synt_II"/>
</dbReference>
<evidence type="ECO:0000256" key="9">
    <source>
        <dbReference type="ARBA" id="ARBA00023146"/>
    </source>
</evidence>
<dbReference type="Pfam" id="PF00152">
    <property type="entry name" value="tRNA-synt_2"/>
    <property type="match status" value="1"/>
</dbReference>
<keyword evidence="8" id="KW-0648">Protein biosynthesis</keyword>
<dbReference type="EMBL" id="LT598490">
    <property type="protein sequence ID" value="SCW02622.1"/>
    <property type="molecule type" value="Genomic_DNA"/>
</dbReference>
<dbReference type="GO" id="GO:0004816">
    <property type="term" value="F:asparagine-tRNA ligase activity"/>
    <property type="evidence" value="ECO:0007669"/>
    <property type="project" value="UniProtKB-EC"/>
</dbReference>
<name>A0A1G4MFD6_LACFM</name>
<keyword evidence="4" id="KW-0963">Cytoplasm</keyword>
<dbReference type="SUPFAM" id="SSF50249">
    <property type="entry name" value="Nucleic acid-binding proteins"/>
    <property type="match status" value="1"/>
</dbReference>
<dbReference type="OMA" id="DCCLYPR"/>
<organism evidence="14 15">
    <name type="scientific">Lachancea fermentati</name>
    <name type="common">Zygosaccharomyces fermentati</name>
    <dbReference type="NCBI Taxonomy" id="4955"/>
    <lineage>
        <taxon>Eukaryota</taxon>
        <taxon>Fungi</taxon>
        <taxon>Dikarya</taxon>
        <taxon>Ascomycota</taxon>
        <taxon>Saccharomycotina</taxon>
        <taxon>Saccharomycetes</taxon>
        <taxon>Saccharomycetales</taxon>
        <taxon>Saccharomycetaceae</taxon>
        <taxon>Lachancea</taxon>
    </lineage>
</organism>
<dbReference type="CDD" id="cd04323">
    <property type="entry name" value="AsnRS_cyto_like_N"/>
    <property type="match status" value="1"/>
</dbReference>
<evidence type="ECO:0000259" key="13">
    <source>
        <dbReference type="PROSITE" id="PS50862"/>
    </source>
</evidence>
<accession>A0A1G4MFD6</accession>
<dbReference type="InterPro" id="IPR048952">
    <property type="entry name" value="AsnRS_N"/>
</dbReference>
<reference evidence="15" key="1">
    <citation type="submission" date="2016-03" db="EMBL/GenBank/DDBJ databases">
        <authorList>
            <person name="Devillers H."/>
        </authorList>
    </citation>
    <scope>NUCLEOTIDE SEQUENCE [LARGE SCALE GENOMIC DNA]</scope>
</reference>
<dbReference type="InterPro" id="IPR004365">
    <property type="entry name" value="NA-bd_OB_tRNA"/>
</dbReference>
<dbReference type="PANTHER" id="PTHR22594:SF16">
    <property type="entry name" value="ASPARAGINE--TRNA LIGASE, CYTOPLASMIC"/>
    <property type="match status" value="1"/>
</dbReference>
<feature type="domain" description="Aminoacyl-transfer RNA synthetases class-II family profile" evidence="13">
    <location>
        <begin position="251"/>
        <end position="546"/>
    </location>
</feature>
<dbReference type="PROSITE" id="PS50862">
    <property type="entry name" value="AA_TRNA_LIGASE_II"/>
    <property type="match status" value="1"/>
</dbReference>
<evidence type="ECO:0000256" key="11">
    <source>
        <dbReference type="ARBA" id="ARBA00047844"/>
    </source>
</evidence>
<dbReference type="Pfam" id="PF20917">
    <property type="entry name" value="AsnRS_N"/>
    <property type="match status" value="1"/>
</dbReference>
<keyword evidence="9" id="KW-0030">Aminoacyl-tRNA synthetase</keyword>
<evidence type="ECO:0000256" key="8">
    <source>
        <dbReference type="ARBA" id="ARBA00022917"/>
    </source>
</evidence>
<dbReference type="InterPro" id="IPR006195">
    <property type="entry name" value="aa-tRNA-synth_II"/>
</dbReference>
<dbReference type="InterPro" id="IPR012340">
    <property type="entry name" value="NA-bd_OB-fold"/>
</dbReference>
<keyword evidence="12" id="KW-0175">Coiled coil</keyword>
<keyword evidence="15" id="KW-1185">Reference proteome</keyword>